<proteinExistence type="predicted"/>
<gene>
    <name evidence="1" type="ORF">MD483_03075</name>
</gene>
<dbReference type="InterPro" id="IPR014985">
    <property type="entry name" value="WbqC"/>
</dbReference>
<protein>
    <submittedName>
        <fullName evidence="1">WbqC family protein</fullName>
    </submittedName>
</protein>
<dbReference type="AlphaFoldDB" id="A0A9X3CBR0"/>
<evidence type="ECO:0000313" key="2">
    <source>
        <dbReference type="Proteomes" id="UP001155586"/>
    </source>
</evidence>
<name>A0A9X3CBR0_9VIBR</name>
<dbReference type="RefSeq" id="WP_265686528.1">
    <property type="nucleotide sequence ID" value="NZ_JAKRRX010000010.1"/>
</dbReference>
<organism evidence="1 2">
    <name type="scientific">Vibrio paucivorans</name>
    <dbReference type="NCBI Taxonomy" id="2829489"/>
    <lineage>
        <taxon>Bacteria</taxon>
        <taxon>Pseudomonadati</taxon>
        <taxon>Pseudomonadota</taxon>
        <taxon>Gammaproteobacteria</taxon>
        <taxon>Vibrionales</taxon>
        <taxon>Vibrionaceae</taxon>
        <taxon>Vibrio</taxon>
    </lineage>
</organism>
<dbReference type="EMBL" id="JAKRRX010000010">
    <property type="protein sequence ID" value="MCW8332813.1"/>
    <property type="molecule type" value="Genomic_DNA"/>
</dbReference>
<reference evidence="1" key="1">
    <citation type="submission" date="2022-02" db="EMBL/GenBank/DDBJ databases">
        <title>Vibrio sp. nov., a new bacterium isolated from Bohai sea, China.</title>
        <authorList>
            <person name="Yuan Y."/>
        </authorList>
    </citation>
    <scope>NUCLEOTIDE SEQUENCE</scope>
    <source>
        <strain evidence="1">DBSS07</strain>
    </source>
</reference>
<sequence>MKLALMQPYIFPYLGYYQLAYESDVFVFYDDVTYIKGGYINRNNILVGNNPQRFTIPLVGASSNKKINEIYCSDNMKKIVKTVSQAYIKSPNYKKVMPLIESVLYQDNRNLSCVATSSILSVFDYLGIEINYNHSSKLNYMREGRAEEKIYSICGLYEANKYINTIGGMSLYNKKDFSENGVELSFIEKQPVKYSQGLKGENFVDNLSIIDALMWCSKTEVKELLNQSTRS</sequence>
<dbReference type="Proteomes" id="UP001155586">
    <property type="component" value="Unassembled WGS sequence"/>
</dbReference>
<dbReference type="Pfam" id="PF08889">
    <property type="entry name" value="WbqC"/>
    <property type="match status" value="1"/>
</dbReference>
<keyword evidence="2" id="KW-1185">Reference proteome</keyword>
<evidence type="ECO:0000313" key="1">
    <source>
        <dbReference type="EMBL" id="MCW8332813.1"/>
    </source>
</evidence>
<comment type="caution">
    <text evidence="1">The sequence shown here is derived from an EMBL/GenBank/DDBJ whole genome shotgun (WGS) entry which is preliminary data.</text>
</comment>
<accession>A0A9X3CBR0</accession>